<name>A0A816IPZ7_BRANA</name>
<gene>
    <name evidence="1" type="ORF">DARMORV10_C03P71000.1</name>
</gene>
<proteinExistence type="predicted"/>
<organism evidence="1">
    <name type="scientific">Brassica napus</name>
    <name type="common">Rape</name>
    <dbReference type="NCBI Taxonomy" id="3708"/>
    <lineage>
        <taxon>Eukaryota</taxon>
        <taxon>Viridiplantae</taxon>
        <taxon>Streptophyta</taxon>
        <taxon>Embryophyta</taxon>
        <taxon>Tracheophyta</taxon>
        <taxon>Spermatophyta</taxon>
        <taxon>Magnoliopsida</taxon>
        <taxon>eudicotyledons</taxon>
        <taxon>Gunneridae</taxon>
        <taxon>Pentapetalae</taxon>
        <taxon>rosids</taxon>
        <taxon>malvids</taxon>
        <taxon>Brassicales</taxon>
        <taxon>Brassicaceae</taxon>
        <taxon>Brassiceae</taxon>
        <taxon>Brassica</taxon>
    </lineage>
</organism>
<feature type="non-terminal residue" evidence="1">
    <location>
        <position position="1"/>
    </location>
</feature>
<dbReference type="EMBL" id="HG994367">
    <property type="protein sequence ID" value="CAF1708883.1"/>
    <property type="molecule type" value="Genomic_DNA"/>
</dbReference>
<dbReference type="AlphaFoldDB" id="A0A816IPZ7"/>
<evidence type="ECO:0000313" key="1">
    <source>
        <dbReference type="EMBL" id="CAF1708883.1"/>
    </source>
</evidence>
<protein>
    <submittedName>
        <fullName evidence="1">(rape) hypothetical protein</fullName>
    </submittedName>
</protein>
<accession>A0A816IPZ7</accession>
<feature type="non-terminal residue" evidence="1">
    <location>
        <position position="71"/>
    </location>
</feature>
<reference evidence="1" key="1">
    <citation type="submission" date="2021-01" db="EMBL/GenBank/DDBJ databases">
        <authorList>
            <consortium name="Genoscope - CEA"/>
            <person name="William W."/>
        </authorList>
    </citation>
    <scope>NUCLEOTIDE SEQUENCE</scope>
</reference>
<dbReference type="Proteomes" id="UP001295469">
    <property type="component" value="Chromosome C03"/>
</dbReference>
<sequence length="71" mass="8054">VKSATNKRQLIKSRVIVHFNEDSGQPIGESGGLLGSWIGQLSNDVNFLHINYSDWRLVNPHIKNKAWEVIQ</sequence>